<name>A0A1G1VB45_9BACT</name>
<dbReference type="Pfam" id="PF03437">
    <property type="entry name" value="BtpA"/>
    <property type="match status" value="1"/>
</dbReference>
<gene>
    <name evidence="2" type="ORF">A3A77_00825</name>
</gene>
<evidence type="ECO:0000313" key="3">
    <source>
        <dbReference type="Proteomes" id="UP000178659"/>
    </source>
</evidence>
<dbReference type="InterPro" id="IPR011060">
    <property type="entry name" value="RibuloseP-bd_barrel"/>
</dbReference>
<evidence type="ECO:0000256" key="1">
    <source>
        <dbReference type="ARBA" id="ARBA00006007"/>
    </source>
</evidence>
<comment type="caution">
    <text evidence="2">The sequence shown here is derived from an EMBL/GenBank/DDBJ whole genome shotgun (WGS) entry which is preliminary data.</text>
</comment>
<dbReference type="NCBIfam" id="TIGR00259">
    <property type="entry name" value="thylakoid_BtpA"/>
    <property type="match status" value="1"/>
</dbReference>
<dbReference type="PANTHER" id="PTHR21381">
    <property type="entry name" value="ZGC:162297"/>
    <property type="match status" value="1"/>
</dbReference>
<accession>A0A1G1VB45</accession>
<organism evidence="2 3">
    <name type="scientific">Candidatus Blackburnbacteria bacterium RIFCSPLOWO2_01_FULL_40_20</name>
    <dbReference type="NCBI Taxonomy" id="1797519"/>
    <lineage>
        <taxon>Bacteria</taxon>
        <taxon>Candidatus Blackburniibacteriota</taxon>
    </lineage>
</organism>
<dbReference type="AlphaFoldDB" id="A0A1G1VB45"/>
<dbReference type="Proteomes" id="UP000178659">
    <property type="component" value="Unassembled WGS sequence"/>
</dbReference>
<dbReference type="PIRSF" id="PIRSF005956">
    <property type="entry name" value="BtpA"/>
    <property type="match status" value="1"/>
</dbReference>
<dbReference type="EMBL" id="MHCC01000027">
    <property type="protein sequence ID" value="OGY12501.1"/>
    <property type="molecule type" value="Genomic_DNA"/>
</dbReference>
<proteinExistence type="inferred from homology"/>
<dbReference type="InterPro" id="IPR005137">
    <property type="entry name" value="BtpA"/>
</dbReference>
<protein>
    <recommendedName>
        <fullName evidence="4">Photosystem I assembly BtpA</fullName>
    </recommendedName>
</protein>
<reference evidence="2 3" key="1">
    <citation type="journal article" date="2016" name="Nat. Commun.">
        <title>Thousands of microbial genomes shed light on interconnected biogeochemical processes in an aquifer system.</title>
        <authorList>
            <person name="Anantharaman K."/>
            <person name="Brown C.T."/>
            <person name="Hug L.A."/>
            <person name="Sharon I."/>
            <person name="Castelle C.J."/>
            <person name="Probst A.J."/>
            <person name="Thomas B.C."/>
            <person name="Singh A."/>
            <person name="Wilkins M.J."/>
            <person name="Karaoz U."/>
            <person name="Brodie E.L."/>
            <person name="Williams K.H."/>
            <person name="Hubbard S.S."/>
            <person name="Banfield J.F."/>
        </authorList>
    </citation>
    <scope>NUCLEOTIDE SEQUENCE [LARGE SCALE GENOMIC DNA]</scope>
</reference>
<evidence type="ECO:0000313" key="2">
    <source>
        <dbReference type="EMBL" id="OGY12501.1"/>
    </source>
</evidence>
<dbReference type="PANTHER" id="PTHR21381:SF3">
    <property type="entry name" value="SGC REGION PROTEIN SGCQ-RELATED"/>
    <property type="match status" value="1"/>
</dbReference>
<sequence length="278" mass="30639">MDKFEKIFKTRNPIIGVLHFMPLLGYEGYPGIDKILENALYDLQVLEQNGVDGVIVENNYDVPHKIKVGPETVAAMTLLTSEIIKRTRLPIGVSVLWNDYEAALSIAKVCGGKFIRIPVFVDEVETNYGQVLGSPKPVVSFQNKIDAKDILLLTDIHVKHAKILSKDSIEESAKKAIENGSGALVVTGKWTADAPNVDDLEKVRSSVGDFPIIVGSGADQENIKLLLEYVDGVIVSTSLKTGNNDQRLVNIKNYDQRIDAAKTRNFVDKFKISAKKST</sequence>
<dbReference type="SUPFAM" id="SSF51366">
    <property type="entry name" value="Ribulose-phoshate binding barrel"/>
    <property type="match status" value="1"/>
</dbReference>
<comment type="similarity">
    <text evidence="1">Belongs to the BtpA family.</text>
</comment>
<evidence type="ECO:0008006" key="4">
    <source>
        <dbReference type="Google" id="ProtNLM"/>
    </source>
</evidence>